<feature type="domain" description="ABC transmembrane type-1" evidence="11">
    <location>
        <begin position="17"/>
        <end position="298"/>
    </location>
</feature>
<dbReference type="CDD" id="cd18548">
    <property type="entry name" value="ABC_6TM_Tm287_like"/>
    <property type="match status" value="1"/>
</dbReference>
<evidence type="ECO:0000256" key="2">
    <source>
        <dbReference type="ARBA" id="ARBA00022448"/>
    </source>
</evidence>
<reference evidence="13" key="2">
    <citation type="submission" date="2016-03" db="EMBL/GenBank/DDBJ databases">
        <authorList>
            <person name="Ploux O."/>
        </authorList>
    </citation>
    <scope>NUCLEOTIDE SEQUENCE [LARGE SCALE GENOMIC DNA]</scope>
    <source>
        <strain evidence="13">PP9</strain>
    </source>
</reference>
<comment type="subcellular location">
    <subcellularLocation>
        <location evidence="1">Cell membrane</location>
        <topology evidence="1">Multi-pass membrane protein</topology>
    </subcellularLocation>
</comment>
<dbReference type="InterPro" id="IPR039421">
    <property type="entry name" value="Type_1_exporter"/>
</dbReference>
<evidence type="ECO:0000256" key="8">
    <source>
        <dbReference type="ARBA" id="ARBA00023136"/>
    </source>
</evidence>
<dbReference type="SUPFAM" id="SSF52540">
    <property type="entry name" value="P-loop containing nucleoside triphosphate hydrolases"/>
    <property type="match status" value="1"/>
</dbReference>
<feature type="transmembrane region" description="Helical" evidence="9">
    <location>
        <begin position="278"/>
        <end position="296"/>
    </location>
</feature>
<evidence type="ECO:0000313" key="12">
    <source>
        <dbReference type="EMBL" id="AMX00787.1"/>
    </source>
</evidence>
<dbReference type="AlphaFoldDB" id="A0A143HH26"/>
<feature type="transmembrane region" description="Helical" evidence="9">
    <location>
        <begin position="13"/>
        <end position="31"/>
    </location>
</feature>
<dbReference type="GO" id="GO:0016887">
    <property type="term" value="F:ATP hydrolysis activity"/>
    <property type="evidence" value="ECO:0007669"/>
    <property type="project" value="InterPro"/>
</dbReference>
<evidence type="ECO:0000256" key="9">
    <source>
        <dbReference type="SAM" id="Phobius"/>
    </source>
</evidence>
<dbReference type="KEGG" id="rst:ATY39_16220"/>
<feature type="transmembrane region" description="Helical" evidence="9">
    <location>
        <begin position="52"/>
        <end position="76"/>
    </location>
</feature>
<keyword evidence="2" id="KW-0813">Transport</keyword>
<keyword evidence="4 9" id="KW-0812">Transmembrane</keyword>
<feature type="transmembrane region" description="Helical" evidence="9">
    <location>
        <begin position="126"/>
        <end position="149"/>
    </location>
</feature>
<evidence type="ECO:0000313" key="13">
    <source>
        <dbReference type="Proteomes" id="UP000076021"/>
    </source>
</evidence>
<dbReference type="InterPro" id="IPR027417">
    <property type="entry name" value="P-loop_NTPase"/>
</dbReference>
<keyword evidence="8 9" id="KW-0472">Membrane</keyword>
<proteinExistence type="predicted"/>
<dbReference type="InterPro" id="IPR011527">
    <property type="entry name" value="ABC1_TM_dom"/>
</dbReference>
<protein>
    <submittedName>
        <fullName evidence="12">ABC transporter ATP-binding protein</fullName>
    </submittedName>
</protein>
<evidence type="ECO:0000256" key="4">
    <source>
        <dbReference type="ARBA" id="ARBA00022692"/>
    </source>
</evidence>
<evidence type="ECO:0000256" key="7">
    <source>
        <dbReference type="ARBA" id="ARBA00022989"/>
    </source>
</evidence>
<dbReference type="SUPFAM" id="SSF90123">
    <property type="entry name" value="ABC transporter transmembrane region"/>
    <property type="match status" value="1"/>
</dbReference>
<keyword evidence="13" id="KW-1185">Reference proteome</keyword>
<evidence type="ECO:0000259" key="10">
    <source>
        <dbReference type="PROSITE" id="PS50893"/>
    </source>
</evidence>
<dbReference type="Gene3D" id="3.40.50.300">
    <property type="entry name" value="P-loop containing nucleotide triphosphate hydrolases"/>
    <property type="match status" value="1"/>
</dbReference>
<dbReference type="PROSITE" id="PS00211">
    <property type="entry name" value="ABC_TRANSPORTER_1"/>
    <property type="match status" value="1"/>
</dbReference>
<dbReference type="EMBL" id="CP014806">
    <property type="protein sequence ID" value="AMX00787.1"/>
    <property type="molecule type" value="Genomic_DNA"/>
</dbReference>
<dbReference type="InterPro" id="IPR003593">
    <property type="entry name" value="AAA+_ATPase"/>
</dbReference>
<dbReference type="OrthoDB" id="9770415at2"/>
<accession>A0A143HH26</accession>
<feature type="domain" description="ABC transporter" evidence="10">
    <location>
        <begin position="334"/>
        <end position="567"/>
    </location>
</feature>
<keyword evidence="5" id="KW-0547">Nucleotide-binding</keyword>
<evidence type="ECO:0000256" key="5">
    <source>
        <dbReference type="ARBA" id="ARBA00022741"/>
    </source>
</evidence>
<dbReference type="InterPro" id="IPR003439">
    <property type="entry name" value="ABC_transporter-like_ATP-bd"/>
</dbReference>
<dbReference type="PANTHER" id="PTHR43394:SF1">
    <property type="entry name" value="ATP-BINDING CASSETTE SUB-FAMILY B MEMBER 10, MITOCHONDRIAL"/>
    <property type="match status" value="1"/>
</dbReference>
<dbReference type="STRING" id="241244.ATY39_16220"/>
<feature type="transmembrane region" description="Helical" evidence="9">
    <location>
        <begin position="238"/>
        <end position="258"/>
    </location>
</feature>
<keyword evidence="7 9" id="KW-1133">Transmembrane helix</keyword>
<dbReference type="GO" id="GO:0005524">
    <property type="term" value="F:ATP binding"/>
    <property type="evidence" value="ECO:0007669"/>
    <property type="project" value="UniProtKB-KW"/>
</dbReference>
<dbReference type="PROSITE" id="PS50929">
    <property type="entry name" value="ABC_TM1F"/>
    <property type="match status" value="1"/>
</dbReference>
<dbReference type="GO" id="GO:0005886">
    <property type="term" value="C:plasma membrane"/>
    <property type="evidence" value="ECO:0007669"/>
    <property type="project" value="UniProtKB-SubCell"/>
</dbReference>
<dbReference type="RefSeq" id="WP_066791532.1">
    <property type="nucleotide sequence ID" value="NZ_CP014806.1"/>
</dbReference>
<dbReference type="Gene3D" id="1.20.1560.10">
    <property type="entry name" value="ABC transporter type 1, transmembrane domain"/>
    <property type="match status" value="1"/>
</dbReference>
<dbReference type="InterPro" id="IPR017871">
    <property type="entry name" value="ABC_transporter-like_CS"/>
</dbReference>
<dbReference type="Pfam" id="PF00005">
    <property type="entry name" value="ABC_tran"/>
    <property type="match status" value="1"/>
</dbReference>
<keyword evidence="6 12" id="KW-0067">ATP-binding</keyword>
<organism evidence="12 13">
    <name type="scientific">Rummeliibacillus stabekisii</name>
    <dbReference type="NCBI Taxonomy" id="241244"/>
    <lineage>
        <taxon>Bacteria</taxon>
        <taxon>Bacillati</taxon>
        <taxon>Bacillota</taxon>
        <taxon>Bacilli</taxon>
        <taxon>Bacillales</taxon>
        <taxon>Caryophanaceae</taxon>
        <taxon>Rummeliibacillus</taxon>
    </lineage>
</organism>
<evidence type="ECO:0000256" key="3">
    <source>
        <dbReference type="ARBA" id="ARBA00022475"/>
    </source>
</evidence>
<reference evidence="12 13" key="1">
    <citation type="journal article" date="2016" name="Genome Announc.">
        <title>Whole-Genome Sequence of Rummeliibacillus stabekisii Strain PP9 Isolated from Antarctic Soil.</title>
        <authorList>
            <person name="da Mota F.F."/>
            <person name="Vollu R.E."/>
            <person name="Jurelevicius D."/>
            <person name="Seldin L."/>
        </authorList>
    </citation>
    <scope>NUCLEOTIDE SEQUENCE [LARGE SCALE GENOMIC DNA]</scope>
    <source>
        <strain evidence="12 13">PP9</strain>
    </source>
</reference>
<dbReference type="GO" id="GO:0015421">
    <property type="term" value="F:ABC-type oligopeptide transporter activity"/>
    <property type="evidence" value="ECO:0007669"/>
    <property type="project" value="TreeGrafter"/>
</dbReference>
<dbReference type="PANTHER" id="PTHR43394">
    <property type="entry name" value="ATP-DEPENDENT PERMEASE MDL1, MITOCHONDRIAL"/>
    <property type="match status" value="1"/>
</dbReference>
<keyword evidence="3" id="KW-1003">Cell membrane</keyword>
<dbReference type="Proteomes" id="UP000076021">
    <property type="component" value="Chromosome"/>
</dbReference>
<dbReference type="SMART" id="SM00382">
    <property type="entry name" value="AAA"/>
    <property type="match status" value="1"/>
</dbReference>
<feature type="transmembrane region" description="Helical" evidence="9">
    <location>
        <begin position="155"/>
        <end position="174"/>
    </location>
</feature>
<dbReference type="InterPro" id="IPR036640">
    <property type="entry name" value="ABC1_TM_sf"/>
</dbReference>
<dbReference type="Pfam" id="PF00664">
    <property type="entry name" value="ABC_membrane"/>
    <property type="match status" value="1"/>
</dbReference>
<evidence type="ECO:0000256" key="6">
    <source>
        <dbReference type="ARBA" id="ARBA00022840"/>
    </source>
</evidence>
<gene>
    <name evidence="12" type="ORF">ATY39_16220</name>
</gene>
<dbReference type="PROSITE" id="PS50893">
    <property type="entry name" value="ABC_TRANSPORTER_2"/>
    <property type="match status" value="1"/>
</dbReference>
<evidence type="ECO:0000256" key="1">
    <source>
        <dbReference type="ARBA" id="ARBA00004651"/>
    </source>
</evidence>
<evidence type="ECO:0000259" key="11">
    <source>
        <dbReference type="PROSITE" id="PS50929"/>
    </source>
</evidence>
<dbReference type="FunFam" id="3.40.50.300:FF:000221">
    <property type="entry name" value="Multidrug ABC transporter ATP-binding protein"/>
    <property type="match status" value="1"/>
</dbReference>
<sequence>MKTIIGFIKAYKVPASIALLLMLIELMVELAQPLLIRKIIDEGIVESDIHTIWFWGTIMLLLALLAFFAGIINSFFSGYAAQNLAFDLRTALFRKVQSFSMTTFLRFPTASLITRMTNDVTQVQQVFFMSLRVMLRTPLVVIGSLIMAFYINPSLALYLVVGVPFLLIFMYLMVKKSIKQFSAVQKRVDRINTMIQENLQAIRLIKAYFRGKYEGSRFEKAAFLLKHDTSKALRLMEYIQPILLIVMNIALLAVLWFGAGKVSTGQAKIGDLAAIVNYTMRLTGSFSMFSFIIMLFSRAKASADRMEEILLAEDMPKEKIPYNDVLIEDKDDVIEFKNVSFHYPGTTTYALQNISFTCRKGEKIAIMGATGSGKSTIFQLLLKFYDCSEGEIFVNGRNITDWKAEELRQYLGYVPQQSLLFTGTIAENMRWGATAATEEDIEKAAVQAQIHTSITRFPNKYQTRVGQKGVNLSGGQKQRLSIARAILRKPPILLFDDSTSALDVKTEAALWEELDTISATMLVITQKIQTAKGANRILLLDNGTVAAFGTHQELLGSSTLYSKIVRSQAEGEKYND</sequence>
<name>A0A143HH26_9BACL</name>